<comment type="caution">
    <text evidence="1">The sequence shown here is derived from an EMBL/GenBank/DDBJ whole genome shotgun (WGS) entry which is preliminary data.</text>
</comment>
<evidence type="ECO:0000313" key="1">
    <source>
        <dbReference type="EMBL" id="OEJ35500.1"/>
    </source>
</evidence>
<dbReference type="STRING" id="36818.BGK67_05610"/>
<dbReference type="Proteomes" id="UP000095705">
    <property type="component" value="Unassembled WGS sequence"/>
</dbReference>
<dbReference type="EMBL" id="MEHK01000001">
    <property type="protein sequence ID" value="OEJ35500.1"/>
    <property type="molecule type" value="Genomic_DNA"/>
</dbReference>
<keyword evidence="2" id="KW-1185">Reference proteome</keyword>
<evidence type="ECO:0008006" key="3">
    <source>
        <dbReference type="Google" id="ProtNLM"/>
    </source>
</evidence>
<proteinExistence type="predicted"/>
<accession>A0A1E5Q1G1</accession>
<protein>
    <recommendedName>
        <fullName evidence="3">IrrE N-terminal-like domain-containing protein</fullName>
    </recommendedName>
</protein>
<evidence type="ECO:0000313" key="2">
    <source>
        <dbReference type="Proteomes" id="UP000095705"/>
    </source>
</evidence>
<reference evidence="1 2" key="1">
    <citation type="submission" date="2016-08" db="EMBL/GenBank/DDBJ databases">
        <title>The complete genome of Streptomyces subrutilus 10-1-1.</title>
        <authorList>
            <person name="Chen X."/>
        </authorList>
    </citation>
    <scope>NUCLEOTIDE SEQUENCE [LARGE SCALE GENOMIC DNA]</scope>
    <source>
        <strain evidence="1 2">10-1-1</strain>
    </source>
</reference>
<sequence length="162" mass="17647">MGLPPGGKPTLGELCAHVGALRRREVHIVTLTLPSAGPHGLWVATETRDYVFAEERLVPVHQQQVILHEIGHVVCDHDTSPVLSADASRLLMPSLDPALVRRVMGREHGDSEAEREAELVGSLIGGLIGTWNVQPTWSVPPEAREIAERLSSLEAPMPRDRA</sequence>
<dbReference type="AlphaFoldDB" id="A0A1E5Q1G1"/>
<gene>
    <name evidence="1" type="ORF">BGK67_05610</name>
</gene>
<name>A0A1E5Q1G1_9ACTN</name>
<organism evidence="1 2">
    <name type="scientific">Streptomyces subrutilus</name>
    <dbReference type="NCBI Taxonomy" id="36818"/>
    <lineage>
        <taxon>Bacteria</taxon>
        <taxon>Bacillati</taxon>
        <taxon>Actinomycetota</taxon>
        <taxon>Actinomycetes</taxon>
        <taxon>Kitasatosporales</taxon>
        <taxon>Streptomycetaceae</taxon>
        <taxon>Streptomyces</taxon>
    </lineage>
</organism>